<accession>A0A2X1WJN6</accession>
<dbReference type="Proteomes" id="UP000250242">
    <property type="component" value="Unassembled WGS sequence"/>
</dbReference>
<dbReference type="InterPro" id="IPR038691">
    <property type="entry name" value="ComJ_sf"/>
</dbReference>
<dbReference type="AlphaFoldDB" id="A0A2X1WJN6"/>
<reference evidence="1 2" key="1">
    <citation type="submission" date="2018-06" db="EMBL/GenBank/DDBJ databases">
        <authorList>
            <consortium name="Pathogen Informatics"/>
            <person name="Doyle S."/>
        </authorList>
    </citation>
    <scope>NUCLEOTIDE SEQUENCE [LARGE SCALE GENOMIC DNA]</scope>
    <source>
        <strain evidence="1 2">NCTC11009</strain>
    </source>
</reference>
<dbReference type="Gene3D" id="2.60.34.30">
    <property type="entry name" value="Competence, DNA-entry nuclease inhibitor, ComJ"/>
    <property type="match status" value="1"/>
</dbReference>
<name>A0A2X1WJN6_9BURK</name>
<dbReference type="EMBL" id="UATH01000001">
    <property type="protein sequence ID" value="SPY08784.1"/>
    <property type="molecule type" value="Genomic_DNA"/>
</dbReference>
<proteinExistence type="predicted"/>
<organism evidence="1 2">
    <name type="scientific">Oligella urethralis</name>
    <dbReference type="NCBI Taxonomy" id="90245"/>
    <lineage>
        <taxon>Bacteria</taxon>
        <taxon>Pseudomonadati</taxon>
        <taxon>Pseudomonadota</taxon>
        <taxon>Betaproteobacteria</taxon>
        <taxon>Burkholderiales</taxon>
        <taxon>Alcaligenaceae</taxon>
        <taxon>Oligella</taxon>
    </lineage>
</organism>
<evidence type="ECO:0000313" key="2">
    <source>
        <dbReference type="Proteomes" id="UP000250242"/>
    </source>
</evidence>
<protein>
    <submittedName>
        <fullName evidence="1">Uncharacterized protein</fullName>
    </submittedName>
</protein>
<dbReference type="Pfam" id="PF11033">
    <property type="entry name" value="ComJ"/>
    <property type="match status" value="1"/>
</dbReference>
<evidence type="ECO:0000313" key="1">
    <source>
        <dbReference type="EMBL" id="SPY08784.1"/>
    </source>
</evidence>
<dbReference type="RefSeq" id="WP_113062802.1">
    <property type="nucleotide sequence ID" value="NZ_CAUPHC010000056.1"/>
</dbReference>
<dbReference type="InterPro" id="IPR020354">
    <property type="entry name" value="Competence_nuclease_inhibitor"/>
</dbReference>
<sequence length="96" mass="10820">MNEISIDLYVSHRQIHFRSGPYDESFNDWTKDEIQQGAILGKSHVVFDPIASGDFDAVVNVRLAKGFAPSSDVHRVLKFPFIVVGDLYFIIAHGRT</sequence>
<gene>
    <name evidence="1" type="ORF">NCTC11009_02016</name>
</gene>